<proteinExistence type="inferred from homology"/>
<evidence type="ECO:0000256" key="2">
    <source>
        <dbReference type="ARBA" id="ARBA00006728"/>
    </source>
</evidence>
<sequence>MKKHPKLFTMKSEDKKLELRLGPPGDYNTTNTTTNGAKAVVVLEEKTERNSSSYIPYPLTTQMGPFMGLDSVVELQCSDNKAVAVSASPASAETLTNSSHKRTAAAPIVGWPPVRSFRKKLTDNYASKLDSESPKKIAENVNGKDSESQKKQHLFVKINMEGVPIGRKVDLKAYDSYEKLSVAIDELFRGLLAAQGDSCAAGSEIEADESKGIAGSGSGKNGEYTLVYEDYEGDRILVGDVPWHMFVSTVKRLRVLKSSELSALPNNKGEEEKTAL</sequence>
<evidence type="ECO:0000313" key="13">
    <source>
        <dbReference type="Proteomes" id="UP000593562"/>
    </source>
</evidence>
<dbReference type="OrthoDB" id="615826at2759"/>
<protein>
    <recommendedName>
        <fullName evidence="10">Auxin-responsive protein</fullName>
    </recommendedName>
</protein>
<dbReference type="FunFam" id="3.10.20.90:FF:000225">
    <property type="entry name" value="Auxin-responsive protein"/>
    <property type="match status" value="1"/>
</dbReference>
<dbReference type="GO" id="GO:0006355">
    <property type="term" value="P:regulation of DNA-templated transcription"/>
    <property type="evidence" value="ECO:0007669"/>
    <property type="project" value="InterPro"/>
</dbReference>
<dbReference type="InterPro" id="IPR033389">
    <property type="entry name" value="AUX/IAA_dom"/>
</dbReference>
<evidence type="ECO:0000256" key="3">
    <source>
        <dbReference type="ARBA" id="ARBA00011726"/>
    </source>
</evidence>
<dbReference type="InterPro" id="IPR053793">
    <property type="entry name" value="PB1-like"/>
</dbReference>
<keyword evidence="4 10" id="KW-0678">Repressor</keyword>
<dbReference type="PANTHER" id="PTHR31734:SF134">
    <property type="entry name" value="AUXIN-RESPONSIVE PROTEIN IAA28"/>
    <property type="match status" value="1"/>
</dbReference>
<evidence type="ECO:0000256" key="9">
    <source>
        <dbReference type="ARBA" id="ARBA00025283"/>
    </source>
</evidence>
<keyword evidence="6 10" id="KW-0804">Transcription</keyword>
<dbReference type="InterPro" id="IPR003311">
    <property type="entry name" value="AUX_IAA"/>
</dbReference>
<accession>A0A7J7DA93</accession>
<dbReference type="EMBL" id="JAAARO010000009">
    <property type="protein sequence ID" value="KAF5743221.1"/>
    <property type="molecule type" value="Genomic_DNA"/>
</dbReference>
<dbReference type="GO" id="GO:0009734">
    <property type="term" value="P:auxin-activated signaling pathway"/>
    <property type="evidence" value="ECO:0007669"/>
    <property type="project" value="UniProtKB-UniRule"/>
</dbReference>
<evidence type="ECO:0000256" key="4">
    <source>
        <dbReference type="ARBA" id="ARBA00022491"/>
    </source>
</evidence>
<evidence type="ECO:0000256" key="1">
    <source>
        <dbReference type="ARBA" id="ARBA00004123"/>
    </source>
</evidence>
<dbReference type="PANTHER" id="PTHR31734">
    <property type="entry name" value="AUXIN-RESPONSIVE PROTEIN IAA17"/>
    <property type="match status" value="1"/>
</dbReference>
<evidence type="ECO:0000256" key="7">
    <source>
        <dbReference type="ARBA" id="ARBA00023242"/>
    </source>
</evidence>
<feature type="domain" description="PB1" evidence="11">
    <location>
        <begin position="153"/>
        <end position="258"/>
    </location>
</feature>
<dbReference type="Pfam" id="PF02309">
    <property type="entry name" value="AUX_IAA"/>
    <property type="match status" value="1"/>
</dbReference>
<dbReference type="Proteomes" id="UP000593562">
    <property type="component" value="Unassembled WGS sequence"/>
</dbReference>
<dbReference type="PROSITE" id="PS51745">
    <property type="entry name" value="PB1"/>
    <property type="match status" value="1"/>
</dbReference>
<evidence type="ECO:0000256" key="5">
    <source>
        <dbReference type="ARBA" id="ARBA00023015"/>
    </source>
</evidence>
<keyword evidence="8 10" id="KW-0927">Auxin signaling pathway</keyword>
<reference evidence="12 13" key="1">
    <citation type="journal article" date="2020" name="Nat. Commun.">
        <title>Genome of Tripterygium wilfordii and identification of cytochrome P450 involved in triptolide biosynthesis.</title>
        <authorList>
            <person name="Tu L."/>
            <person name="Su P."/>
            <person name="Zhang Z."/>
            <person name="Gao L."/>
            <person name="Wang J."/>
            <person name="Hu T."/>
            <person name="Zhou J."/>
            <person name="Zhang Y."/>
            <person name="Zhao Y."/>
            <person name="Liu Y."/>
            <person name="Song Y."/>
            <person name="Tong Y."/>
            <person name="Lu Y."/>
            <person name="Yang J."/>
            <person name="Xu C."/>
            <person name="Jia M."/>
            <person name="Peters R.J."/>
            <person name="Huang L."/>
            <person name="Gao W."/>
        </authorList>
    </citation>
    <scope>NUCLEOTIDE SEQUENCE [LARGE SCALE GENOMIC DNA]</scope>
    <source>
        <strain evidence="13">cv. XIE 37</strain>
        <tissue evidence="12">Leaf</tissue>
    </source>
</reference>
<gene>
    <name evidence="12" type="ORF">HS088_TW09G01286</name>
</gene>
<comment type="caution">
    <text evidence="12">The sequence shown here is derived from an EMBL/GenBank/DDBJ whole genome shotgun (WGS) entry which is preliminary data.</text>
</comment>
<comment type="similarity">
    <text evidence="2 10">Belongs to the Aux/IAA family.</text>
</comment>
<evidence type="ECO:0000256" key="10">
    <source>
        <dbReference type="RuleBase" id="RU004549"/>
    </source>
</evidence>
<name>A0A7J7DA93_TRIWF</name>
<keyword evidence="5 10" id="KW-0805">Transcription regulation</keyword>
<keyword evidence="7 10" id="KW-0539">Nucleus</keyword>
<comment type="subunit">
    <text evidence="3 10">Homodimers and heterodimers.</text>
</comment>
<dbReference type="InParanoid" id="A0A7J7DA93"/>
<keyword evidence="13" id="KW-1185">Reference proteome</keyword>
<dbReference type="Gene3D" id="3.10.20.90">
    <property type="entry name" value="Phosphatidylinositol 3-kinase Catalytic Subunit, Chain A, domain 1"/>
    <property type="match status" value="1"/>
</dbReference>
<evidence type="ECO:0000313" key="12">
    <source>
        <dbReference type="EMBL" id="KAF5743221.1"/>
    </source>
</evidence>
<comment type="function">
    <text evidence="9">Aux/IAA proteins are short-lived transcriptional factors that function as repressors of early auxin response genes at low auxin concentrations. Repression is thought to result from the interaction with auxin response factors (ARFs), proteins that bind to the auxin-responsive promoter element (AuxRE). Formation of heterodimers with ARF proteins may alter their ability to modulate early auxin response genes expression.</text>
</comment>
<dbReference type="AlphaFoldDB" id="A0A7J7DA93"/>
<organism evidence="12 13">
    <name type="scientific">Tripterygium wilfordii</name>
    <name type="common">Thunder God vine</name>
    <dbReference type="NCBI Taxonomy" id="458696"/>
    <lineage>
        <taxon>Eukaryota</taxon>
        <taxon>Viridiplantae</taxon>
        <taxon>Streptophyta</taxon>
        <taxon>Embryophyta</taxon>
        <taxon>Tracheophyta</taxon>
        <taxon>Spermatophyta</taxon>
        <taxon>Magnoliopsida</taxon>
        <taxon>eudicotyledons</taxon>
        <taxon>Gunneridae</taxon>
        <taxon>Pentapetalae</taxon>
        <taxon>rosids</taxon>
        <taxon>fabids</taxon>
        <taxon>Celastrales</taxon>
        <taxon>Celastraceae</taxon>
        <taxon>Tripterygium</taxon>
    </lineage>
</organism>
<dbReference type="GO" id="GO:0005634">
    <property type="term" value="C:nucleus"/>
    <property type="evidence" value="ECO:0007669"/>
    <property type="project" value="UniProtKB-SubCell"/>
</dbReference>
<evidence type="ECO:0000256" key="8">
    <source>
        <dbReference type="ARBA" id="ARBA00023294"/>
    </source>
</evidence>
<dbReference type="SUPFAM" id="SSF54277">
    <property type="entry name" value="CAD &amp; PB1 domains"/>
    <property type="match status" value="1"/>
</dbReference>
<evidence type="ECO:0000256" key="6">
    <source>
        <dbReference type="ARBA" id="ARBA00023163"/>
    </source>
</evidence>
<evidence type="ECO:0000259" key="11">
    <source>
        <dbReference type="PROSITE" id="PS51745"/>
    </source>
</evidence>
<comment type="subcellular location">
    <subcellularLocation>
        <location evidence="1 10">Nucleus</location>
    </subcellularLocation>
</comment>